<keyword evidence="2" id="KW-1185">Reference proteome</keyword>
<dbReference type="CDD" id="cd00565">
    <property type="entry name" value="Ubl_ThiS"/>
    <property type="match status" value="1"/>
</dbReference>
<dbReference type="NCBIfam" id="TIGR01683">
    <property type="entry name" value="thiS"/>
    <property type="match status" value="1"/>
</dbReference>
<dbReference type="Pfam" id="PF02597">
    <property type="entry name" value="ThiS"/>
    <property type="match status" value="1"/>
</dbReference>
<accession>A0A1I4YW40</accession>
<dbReference type="OrthoDB" id="197113at2"/>
<dbReference type="AlphaFoldDB" id="A0A1I4YW40"/>
<name>A0A1I4YW40_9RHOB</name>
<reference evidence="2" key="1">
    <citation type="submission" date="2016-10" db="EMBL/GenBank/DDBJ databases">
        <authorList>
            <person name="Varghese N."/>
            <person name="Submissions S."/>
        </authorList>
    </citation>
    <scope>NUCLEOTIDE SEQUENCE [LARGE SCALE GENOMIC DNA]</scope>
    <source>
        <strain evidence="2">DSM 28463</strain>
    </source>
</reference>
<dbReference type="PANTHER" id="PTHR34472:SF1">
    <property type="entry name" value="SULFUR CARRIER PROTEIN THIS"/>
    <property type="match status" value="1"/>
</dbReference>
<dbReference type="STRING" id="1005928.SAMN04487859_102114"/>
<dbReference type="InterPro" id="IPR003749">
    <property type="entry name" value="ThiS/MoaD-like"/>
</dbReference>
<evidence type="ECO:0000313" key="1">
    <source>
        <dbReference type="EMBL" id="SFN42238.1"/>
    </source>
</evidence>
<dbReference type="PANTHER" id="PTHR34472">
    <property type="entry name" value="SULFUR CARRIER PROTEIN THIS"/>
    <property type="match status" value="1"/>
</dbReference>
<sequence>MKIIVNGAAHDTAATTLAGLLDELGHGQAKIATAVNEAFVPAAMREKQTLTMGDRIEIVAPRQGG</sequence>
<dbReference type="Gene3D" id="3.10.20.30">
    <property type="match status" value="1"/>
</dbReference>
<proteinExistence type="predicted"/>
<dbReference type="RefSeq" id="WP_092833852.1">
    <property type="nucleotide sequence ID" value="NZ_FOVP01000002.1"/>
</dbReference>
<dbReference type="SUPFAM" id="SSF54285">
    <property type="entry name" value="MoaD/ThiS"/>
    <property type="match status" value="1"/>
</dbReference>
<evidence type="ECO:0000313" key="2">
    <source>
        <dbReference type="Proteomes" id="UP000198599"/>
    </source>
</evidence>
<dbReference type="InterPro" id="IPR010035">
    <property type="entry name" value="Thi_S"/>
</dbReference>
<dbReference type="Proteomes" id="UP000198599">
    <property type="component" value="Unassembled WGS sequence"/>
</dbReference>
<protein>
    <submittedName>
        <fullName evidence="1">Sulfur carrier protein</fullName>
    </submittedName>
</protein>
<gene>
    <name evidence="1" type="ORF">SAMN04487859_102114</name>
</gene>
<dbReference type="EMBL" id="FOVP01000002">
    <property type="protein sequence ID" value="SFN42238.1"/>
    <property type="molecule type" value="Genomic_DNA"/>
</dbReference>
<dbReference type="InterPro" id="IPR016155">
    <property type="entry name" value="Mopterin_synth/thiamin_S_b"/>
</dbReference>
<dbReference type="InterPro" id="IPR012675">
    <property type="entry name" value="Beta-grasp_dom_sf"/>
</dbReference>
<organism evidence="1 2">
    <name type="scientific">Roseovarius lutimaris</name>
    <dbReference type="NCBI Taxonomy" id="1005928"/>
    <lineage>
        <taxon>Bacteria</taxon>
        <taxon>Pseudomonadati</taxon>
        <taxon>Pseudomonadota</taxon>
        <taxon>Alphaproteobacteria</taxon>
        <taxon>Rhodobacterales</taxon>
        <taxon>Roseobacteraceae</taxon>
        <taxon>Roseovarius</taxon>
    </lineage>
</organism>